<dbReference type="EMBL" id="FOZW01000009">
    <property type="protein sequence ID" value="SFT06153.1"/>
    <property type="molecule type" value="Genomic_DNA"/>
</dbReference>
<evidence type="ECO:0000256" key="7">
    <source>
        <dbReference type="RuleBase" id="RU363032"/>
    </source>
</evidence>
<feature type="transmembrane region" description="Helical" evidence="7">
    <location>
        <begin position="232"/>
        <end position="253"/>
    </location>
</feature>
<feature type="transmembrane region" description="Helical" evidence="7">
    <location>
        <begin position="434"/>
        <end position="456"/>
    </location>
</feature>
<feature type="transmembrane region" description="Helical" evidence="7">
    <location>
        <begin position="468"/>
        <end position="490"/>
    </location>
</feature>
<dbReference type="CDD" id="cd06261">
    <property type="entry name" value="TM_PBP2"/>
    <property type="match status" value="2"/>
</dbReference>
<name>A0A1I6UXK9_9RHOB</name>
<dbReference type="Gene3D" id="1.10.3720.10">
    <property type="entry name" value="MetI-like"/>
    <property type="match status" value="2"/>
</dbReference>
<protein>
    <submittedName>
        <fullName evidence="10">ABC-type sugar transport system, permease component</fullName>
    </submittedName>
</protein>
<feature type="transmembrane region" description="Helical" evidence="7">
    <location>
        <begin position="284"/>
        <end position="304"/>
    </location>
</feature>
<keyword evidence="2 7" id="KW-0813">Transport</keyword>
<dbReference type="OrthoDB" id="9815445at2"/>
<evidence type="ECO:0000256" key="2">
    <source>
        <dbReference type="ARBA" id="ARBA00022448"/>
    </source>
</evidence>
<keyword evidence="6 7" id="KW-0472">Membrane</keyword>
<dbReference type="PROSITE" id="PS50928">
    <property type="entry name" value="ABC_TM1"/>
    <property type="match status" value="2"/>
</dbReference>
<proteinExistence type="inferred from homology"/>
<feature type="transmembrane region" description="Helical" evidence="7">
    <location>
        <begin position="90"/>
        <end position="111"/>
    </location>
</feature>
<dbReference type="Proteomes" id="UP000199392">
    <property type="component" value="Unassembled WGS sequence"/>
</dbReference>
<feature type="region of interest" description="Disordered" evidence="8">
    <location>
        <begin position="1"/>
        <end position="20"/>
    </location>
</feature>
<comment type="subcellular location">
    <subcellularLocation>
        <location evidence="1 7">Cell membrane</location>
        <topology evidence="1 7">Multi-pass membrane protein</topology>
    </subcellularLocation>
</comment>
<comment type="similarity">
    <text evidence="7">Belongs to the binding-protein-dependent transport system permease family.</text>
</comment>
<feature type="transmembrane region" description="Helical" evidence="7">
    <location>
        <begin position="26"/>
        <end position="49"/>
    </location>
</feature>
<reference evidence="11" key="1">
    <citation type="submission" date="2016-10" db="EMBL/GenBank/DDBJ databases">
        <authorList>
            <person name="Varghese N."/>
            <person name="Submissions S."/>
        </authorList>
    </citation>
    <scope>NUCLEOTIDE SEQUENCE [LARGE SCALE GENOMIC DNA]</scope>
    <source>
        <strain evidence="11">DSM 26894</strain>
    </source>
</reference>
<feature type="transmembrane region" description="Helical" evidence="7">
    <location>
        <begin position="571"/>
        <end position="593"/>
    </location>
</feature>
<organism evidence="10 11">
    <name type="scientific">Alloyangia pacifica</name>
    <dbReference type="NCBI Taxonomy" id="311180"/>
    <lineage>
        <taxon>Bacteria</taxon>
        <taxon>Pseudomonadati</taxon>
        <taxon>Pseudomonadota</taxon>
        <taxon>Alphaproteobacteria</taxon>
        <taxon>Rhodobacterales</taxon>
        <taxon>Roseobacteraceae</taxon>
        <taxon>Alloyangia</taxon>
    </lineage>
</organism>
<dbReference type="Pfam" id="PF00528">
    <property type="entry name" value="BPD_transp_1"/>
    <property type="match status" value="2"/>
</dbReference>
<dbReference type="AlphaFoldDB" id="A0A1I6UXK9"/>
<dbReference type="PANTHER" id="PTHR43005">
    <property type="entry name" value="BLR7065 PROTEIN"/>
    <property type="match status" value="1"/>
</dbReference>
<dbReference type="InterPro" id="IPR035906">
    <property type="entry name" value="MetI-like_sf"/>
</dbReference>
<evidence type="ECO:0000256" key="6">
    <source>
        <dbReference type="ARBA" id="ARBA00023136"/>
    </source>
</evidence>
<dbReference type="InterPro" id="IPR000515">
    <property type="entry name" value="MetI-like"/>
</dbReference>
<feature type="domain" description="ABC transmembrane type-1" evidence="9">
    <location>
        <begin position="86"/>
        <end position="300"/>
    </location>
</feature>
<keyword evidence="3" id="KW-1003">Cell membrane</keyword>
<evidence type="ECO:0000256" key="5">
    <source>
        <dbReference type="ARBA" id="ARBA00022989"/>
    </source>
</evidence>
<feature type="transmembrane region" description="Helical" evidence="7">
    <location>
        <begin position="502"/>
        <end position="522"/>
    </location>
</feature>
<accession>A0A1I6UXK9</accession>
<dbReference type="SUPFAM" id="SSF161098">
    <property type="entry name" value="MetI-like"/>
    <property type="match status" value="2"/>
</dbReference>
<evidence type="ECO:0000256" key="4">
    <source>
        <dbReference type="ARBA" id="ARBA00022692"/>
    </source>
</evidence>
<evidence type="ECO:0000313" key="10">
    <source>
        <dbReference type="EMBL" id="SFT06153.1"/>
    </source>
</evidence>
<keyword evidence="11" id="KW-1185">Reference proteome</keyword>
<sequence length="638" mass="69344">MVSTTDLSARPKPHRTSRRRKAGPPLFAYLATLPTLLLVALVVGLPLLYSLWLVLHRTNPITRKTSFAGLENFRIVLENPEFWDAFARTLYFVGFSLVGTTVIGLGMALLLNTAFRGRGIMRSVMLVPWAMAPISVGVLWSFIYAGDFGSLNALLNDLGLSALTMPWLGDGARALNLVALTHVWNQAPLTALMLLAGLQSMPSSLHRAAMLDGAGPVQRFYLITLPWLKPSLLFVSILTIINALMAFDIIWIMTRGGPGQSTTVFAWLGYVTSFQFLRFGEGAAILYILTALSFVAAVIIVLVLGPRRRRAARSVDLPADEKTSLGSHGSNRIRRPYDLPAPAIRPALLSPAVKTWLGRAGFRLGIGMLFIWSAVPVLLLLLMSLTPATDLIKLPASLVPSSVTLDNFKAVLFPDGGTTSTQAKRVPLSLLNSFLVGAISVLIAVSIAPFAGYVFARWPKAKIFQAGLWTMLFTRMTPALTLVLPFFVLFRMAGLLDTRSGLVIAHLSILLPLIAWMMKSTFEGVPKSLDQAAIIDGCSRFQMMVRVLLPVIRPGLVAAGIFGFLVSWNEFLFAMILTSTPDAQTIPVVLAGFLSQARFHEYGPLFAASVLSVLPPVIIAFVFQRYLVQGALSGAVKG</sequence>
<keyword evidence="10" id="KW-0762">Sugar transport</keyword>
<dbReference type="PANTHER" id="PTHR43005:SF1">
    <property type="entry name" value="SPERMIDINE_PUTRESCINE TRANSPORT SYSTEM PERMEASE PROTEIN"/>
    <property type="match status" value="1"/>
</dbReference>
<gene>
    <name evidence="10" type="ORF">SAMN04488050_10997</name>
</gene>
<feature type="compositionally biased region" description="Basic residues" evidence="8">
    <location>
        <begin position="11"/>
        <end position="20"/>
    </location>
</feature>
<feature type="domain" description="ABC transmembrane type-1" evidence="9">
    <location>
        <begin position="430"/>
        <end position="623"/>
    </location>
</feature>
<feature type="transmembrane region" description="Helical" evidence="7">
    <location>
        <begin position="123"/>
        <end position="145"/>
    </location>
</feature>
<keyword evidence="4 7" id="KW-0812">Transmembrane</keyword>
<evidence type="ECO:0000256" key="8">
    <source>
        <dbReference type="SAM" id="MobiDB-lite"/>
    </source>
</evidence>
<keyword evidence="5 7" id="KW-1133">Transmembrane helix</keyword>
<evidence type="ECO:0000313" key="11">
    <source>
        <dbReference type="Proteomes" id="UP000199392"/>
    </source>
</evidence>
<dbReference type="STRING" id="311180.SAMN04488050_10997"/>
<evidence type="ECO:0000259" key="9">
    <source>
        <dbReference type="PROSITE" id="PS50928"/>
    </source>
</evidence>
<feature type="transmembrane region" description="Helical" evidence="7">
    <location>
        <begin position="605"/>
        <end position="623"/>
    </location>
</feature>
<dbReference type="GO" id="GO:0055085">
    <property type="term" value="P:transmembrane transport"/>
    <property type="evidence" value="ECO:0007669"/>
    <property type="project" value="InterPro"/>
</dbReference>
<dbReference type="GO" id="GO:0005886">
    <property type="term" value="C:plasma membrane"/>
    <property type="evidence" value="ECO:0007669"/>
    <property type="project" value="UniProtKB-SubCell"/>
</dbReference>
<feature type="transmembrane region" description="Helical" evidence="7">
    <location>
        <begin position="364"/>
        <end position="385"/>
    </location>
</feature>
<feature type="transmembrane region" description="Helical" evidence="7">
    <location>
        <begin position="543"/>
        <end position="565"/>
    </location>
</feature>
<evidence type="ECO:0000256" key="1">
    <source>
        <dbReference type="ARBA" id="ARBA00004651"/>
    </source>
</evidence>
<evidence type="ECO:0000256" key="3">
    <source>
        <dbReference type="ARBA" id="ARBA00022475"/>
    </source>
</evidence>
<dbReference type="RefSeq" id="WP_092429329.1">
    <property type="nucleotide sequence ID" value="NZ_FNCL01000014.1"/>
</dbReference>